<evidence type="ECO:0000313" key="2">
    <source>
        <dbReference type="EMBL" id="KAK3305119.1"/>
    </source>
</evidence>
<gene>
    <name evidence="2" type="ORF">B0T15DRAFT_188890</name>
</gene>
<dbReference type="Proteomes" id="UP001273166">
    <property type="component" value="Unassembled WGS sequence"/>
</dbReference>
<keyword evidence="3" id="KW-1185">Reference proteome</keyword>
<dbReference type="AlphaFoldDB" id="A0AAJ0M145"/>
<protein>
    <submittedName>
        <fullName evidence="2">Uncharacterized protein</fullName>
    </submittedName>
</protein>
<dbReference type="EMBL" id="JAUDZG010000004">
    <property type="protein sequence ID" value="KAK3305119.1"/>
    <property type="molecule type" value="Genomic_DNA"/>
</dbReference>
<sequence>MLCANCGTEFREALDSIDRWAALWDVLLEQPAYQSFTHGLNLQQSLCDFHGSILLECFICRRIWACIYSSMHERGIECVIPETYSEFASEVGHIGVGEPFPSRIRSDAWFEDRTYQNGMVDMYGFGRDSRYPWGLIFSLRSVQEGEDQVRVGNISVEALGNSTASVPQLWNHWLRTCLNSHHVCRSLELRDACLRAEEARQDTTARRRPQPTEVASGLPQRLRSH</sequence>
<dbReference type="GeneID" id="87881249"/>
<organism evidence="2 3">
    <name type="scientific">Chaetomium strumarium</name>
    <dbReference type="NCBI Taxonomy" id="1170767"/>
    <lineage>
        <taxon>Eukaryota</taxon>
        <taxon>Fungi</taxon>
        <taxon>Dikarya</taxon>
        <taxon>Ascomycota</taxon>
        <taxon>Pezizomycotina</taxon>
        <taxon>Sordariomycetes</taxon>
        <taxon>Sordariomycetidae</taxon>
        <taxon>Sordariales</taxon>
        <taxon>Chaetomiaceae</taxon>
        <taxon>Chaetomium</taxon>
    </lineage>
</organism>
<evidence type="ECO:0000256" key="1">
    <source>
        <dbReference type="SAM" id="MobiDB-lite"/>
    </source>
</evidence>
<dbReference type="RefSeq" id="XP_062720899.1">
    <property type="nucleotide sequence ID" value="XM_062862420.1"/>
</dbReference>
<name>A0AAJ0M145_9PEZI</name>
<evidence type="ECO:0000313" key="3">
    <source>
        <dbReference type="Proteomes" id="UP001273166"/>
    </source>
</evidence>
<comment type="caution">
    <text evidence="2">The sequence shown here is derived from an EMBL/GenBank/DDBJ whole genome shotgun (WGS) entry which is preliminary data.</text>
</comment>
<reference evidence="2" key="1">
    <citation type="journal article" date="2023" name="Mol. Phylogenet. Evol.">
        <title>Genome-scale phylogeny and comparative genomics of the fungal order Sordariales.</title>
        <authorList>
            <person name="Hensen N."/>
            <person name="Bonometti L."/>
            <person name="Westerberg I."/>
            <person name="Brannstrom I.O."/>
            <person name="Guillou S."/>
            <person name="Cros-Aarteil S."/>
            <person name="Calhoun S."/>
            <person name="Haridas S."/>
            <person name="Kuo A."/>
            <person name="Mondo S."/>
            <person name="Pangilinan J."/>
            <person name="Riley R."/>
            <person name="LaButti K."/>
            <person name="Andreopoulos B."/>
            <person name="Lipzen A."/>
            <person name="Chen C."/>
            <person name="Yan M."/>
            <person name="Daum C."/>
            <person name="Ng V."/>
            <person name="Clum A."/>
            <person name="Steindorff A."/>
            <person name="Ohm R.A."/>
            <person name="Martin F."/>
            <person name="Silar P."/>
            <person name="Natvig D.O."/>
            <person name="Lalanne C."/>
            <person name="Gautier V."/>
            <person name="Ament-Velasquez S.L."/>
            <person name="Kruys A."/>
            <person name="Hutchinson M.I."/>
            <person name="Powell A.J."/>
            <person name="Barry K."/>
            <person name="Miller A.N."/>
            <person name="Grigoriev I.V."/>
            <person name="Debuchy R."/>
            <person name="Gladieux P."/>
            <person name="Hiltunen Thoren M."/>
            <person name="Johannesson H."/>
        </authorList>
    </citation>
    <scope>NUCLEOTIDE SEQUENCE</scope>
    <source>
        <strain evidence="2">CBS 333.67</strain>
    </source>
</reference>
<proteinExistence type="predicted"/>
<feature type="region of interest" description="Disordered" evidence="1">
    <location>
        <begin position="199"/>
        <end position="225"/>
    </location>
</feature>
<reference evidence="2" key="2">
    <citation type="submission" date="2023-06" db="EMBL/GenBank/DDBJ databases">
        <authorList>
            <consortium name="Lawrence Berkeley National Laboratory"/>
            <person name="Mondo S.J."/>
            <person name="Hensen N."/>
            <person name="Bonometti L."/>
            <person name="Westerberg I."/>
            <person name="Brannstrom I.O."/>
            <person name="Guillou S."/>
            <person name="Cros-Aarteil S."/>
            <person name="Calhoun S."/>
            <person name="Haridas S."/>
            <person name="Kuo A."/>
            <person name="Pangilinan J."/>
            <person name="Riley R."/>
            <person name="Labutti K."/>
            <person name="Andreopoulos B."/>
            <person name="Lipzen A."/>
            <person name="Chen C."/>
            <person name="Yanf M."/>
            <person name="Daum C."/>
            <person name="Ng V."/>
            <person name="Clum A."/>
            <person name="Steindorff A."/>
            <person name="Ohm R."/>
            <person name="Martin F."/>
            <person name="Silar P."/>
            <person name="Natvig D."/>
            <person name="Lalanne C."/>
            <person name="Gautier V."/>
            <person name="Ament-Velasquez S.L."/>
            <person name="Kruys A."/>
            <person name="Hutchinson M.I."/>
            <person name="Powell A.J."/>
            <person name="Barry K."/>
            <person name="Miller A.N."/>
            <person name="Grigoriev I.V."/>
            <person name="Debuchy R."/>
            <person name="Gladieux P."/>
            <person name="Thoren M.H."/>
            <person name="Johannesson H."/>
        </authorList>
    </citation>
    <scope>NUCLEOTIDE SEQUENCE</scope>
    <source>
        <strain evidence="2">CBS 333.67</strain>
    </source>
</reference>
<accession>A0AAJ0M145</accession>